<dbReference type="OrthoDB" id="385012at2"/>
<dbReference type="Proteomes" id="UP000264310">
    <property type="component" value="Unassembled WGS sequence"/>
</dbReference>
<keyword evidence="5 6" id="KW-0472">Membrane</keyword>
<organism evidence="7 8">
    <name type="scientific">Fulvimarina endophytica</name>
    <dbReference type="NCBI Taxonomy" id="2293836"/>
    <lineage>
        <taxon>Bacteria</taxon>
        <taxon>Pseudomonadati</taxon>
        <taxon>Pseudomonadota</taxon>
        <taxon>Alphaproteobacteria</taxon>
        <taxon>Hyphomicrobiales</taxon>
        <taxon>Aurantimonadaceae</taxon>
        <taxon>Fulvimarina</taxon>
    </lineage>
</organism>
<feature type="transmembrane region" description="Helical" evidence="6">
    <location>
        <begin position="30"/>
        <end position="46"/>
    </location>
</feature>
<sequence length="124" mass="12747">MLKAITLILLCQLIGESLVAASGLPVPGPVIGMVLLFLLFMLRGGVPKPIASVGDGLLNNLAVLFVPAGVGIMQHTARFGSEGLQLGATIVLSTLFTIAVTAWVMKVFMTGTAPEGEDAASDGR</sequence>
<dbReference type="RefSeq" id="WP_116681320.1">
    <property type="nucleotide sequence ID" value="NZ_QURL01000001.1"/>
</dbReference>
<dbReference type="AlphaFoldDB" id="A0A371XA21"/>
<dbReference type="PANTHER" id="PTHR33931">
    <property type="entry name" value="HOLIN-LIKE PROTEIN CIDA-RELATED"/>
    <property type="match status" value="1"/>
</dbReference>
<keyword evidence="8" id="KW-1185">Reference proteome</keyword>
<name>A0A371XA21_9HYPH</name>
<evidence type="ECO:0000256" key="3">
    <source>
        <dbReference type="ARBA" id="ARBA00022692"/>
    </source>
</evidence>
<keyword evidence="2" id="KW-1003">Cell membrane</keyword>
<dbReference type="EMBL" id="QURL01000001">
    <property type="protein sequence ID" value="RFC66070.1"/>
    <property type="molecule type" value="Genomic_DNA"/>
</dbReference>
<accession>A0A371XA21</accession>
<gene>
    <name evidence="7" type="ORF">DYI37_00945</name>
</gene>
<reference evidence="7 8" key="1">
    <citation type="submission" date="2018-08" db="EMBL/GenBank/DDBJ databases">
        <title>Fulvimarina sp. 85, whole genome shotgun sequence.</title>
        <authorList>
            <person name="Tuo L."/>
        </authorList>
    </citation>
    <scope>NUCLEOTIDE SEQUENCE [LARGE SCALE GENOMIC DNA]</scope>
    <source>
        <strain evidence="7 8">85</strain>
    </source>
</reference>
<comment type="subcellular location">
    <subcellularLocation>
        <location evidence="1">Cell membrane</location>
        <topology evidence="1">Multi-pass membrane protein</topology>
    </subcellularLocation>
</comment>
<evidence type="ECO:0000256" key="1">
    <source>
        <dbReference type="ARBA" id="ARBA00004651"/>
    </source>
</evidence>
<evidence type="ECO:0000256" key="4">
    <source>
        <dbReference type="ARBA" id="ARBA00022989"/>
    </source>
</evidence>
<keyword evidence="3 6" id="KW-0812">Transmembrane</keyword>
<evidence type="ECO:0000313" key="8">
    <source>
        <dbReference type="Proteomes" id="UP000264310"/>
    </source>
</evidence>
<dbReference type="PANTHER" id="PTHR33931:SF2">
    <property type="entry name" value="HOLIN-LIKE PROTEIN CIDA"/>
    <property type="match status" value="1"/>
</dbReference>
<evidence type="ECO:0000256" key="6">
    <source>
        <dbReference type="SAM" id="Phobius"/>
    </source>
</evidence>
<protein>
    <submittedName>
        <fullName evidence="7">CidA/LrgA family protein</fullName>
    </submittedName>
</protein>
<proteinExistence type="predicted"/>
<comment type="caution">
    <text evidence="7">The sequence shown here is derived from an EMBL/GenBank/DDBJ whole genome shotgun (WGS) entry which is preliminary data.</text>
</comment>
<feature type="transmembrane region" description="Helical" evidence="6">
    <location>
        <begin position="83"/>
        <end position="105"/>
    </location>
</feature>
<evidence type="ECO:0000256" key="2">
    <source>
        <dbReference type="ARBA" id="ARBA00022475"/>
    </source>
</evidence>
<dbReference type="Pfam" id="PF03788">
    <property type="entry name" value="LrgA"/>
    <property type="match status" value="1"/>
</dbReference>
<evidence type="ECO:0000256" key="5">
    <source>
        <dbReference type="ARBA" id="ARBA00023136"/>
    </source>
</evidence>
<dbReference type="GO" id="GO:0005886">
    <property type="term" value="C:plasma membrane"/>
    <property type="evidence" value="ECO:0007669"/>
    <property type="project" value="UniProtKB-SubCell"/>
</dbReference>
<evidence type="ECO:0000313" key="7">
    <source>
        <dbReference type="EMBL" id="RFC66070.1"/>
    </source>
</evidence>
<keyword evidence="4 6" id="KW-1133">Transmembrane helix</keyword>
<dbReference type="InterPro" id="IPR005538">
    <property type="entry name" value="LrgA/CidA"/>
</dbReference>